<evidence type="ECO:0000259" key="3">
    <source>
        <dbReference type="PROSITE" id="PS51371"/>
    </source>
</evidence>
<gene>
    <name evidence="4" type="ORF">FXF47_05785</name>
</gene>
<feature type="domain" description="CBS" evidence="3">
    <location>
        <begin position="83"/>
        <end position="138"/>
    </location>
</feature>
<comment type="caution">
    <text evidence="4">The sequence shown here is derived from an EMBL/GenBank/DDBJ whole genome shotgun (WGS) entry which is preliminary data.</text>
</comment>
<evidence type="ECO:0000256" key="1">
    <source>
        <dbReference type="ARBA" id="ARBA00023122"/>
    </source>
</evidence>
<dbReference type="PANTHER" id="PTHR43080">
    <property type="entry name" value="CBS DOMAIN-CONTAINING PROTEIN CBSX3, MITOCHONDRIAL"/>
    <property type="match status" value="1"/>
</dbReference>
<dbReference type="InterPro" id="IPR046342">
    <property type="entry name" value="CBS_dom_sf"/>
</dbReference>
<dbReference type="InterPro" id="IPR051257">
    <property type="entry name" value="Diverse_CBS-Domain"/>
</dbReference>
<keyword evidence="1 2" id="KW-0129">CBS domain</keyword>
<dbReference type="Pfam" id="PF00571">
    <property type="entry name" value="CBS"/>
    <property type="match status" value="2"/>
</dbReference>
<protein>
    <submittedName>
        <fullName evidence="4">CBS domain-containing protein</fullName>
    </submittedName>
</protein>
<dbReference type="Gene3D" id="3.10.580.10">
    <property type="entry name" value="CBS-domain"/>
    <property type="match status" value="1"/>
</dbReference>
<dbReference type="SUPFAM" id="SSF54631">
    <property type="entry name" value="CBS-domain pair"/>
    <property type="match status" value="1"/>
</dbReference>
<name>A0A5D0MIT3_9BACT</name>
<dbReference type="AlphaFoldDB" id="A0A5D0MIT3"/>
<evidence type="ECO:0000256" key="2">
    <source>
        <dbReference type="PROSITE-ProRule" id="PRU00703"/>
    </source>
</evidence>
<keyword evidence="5" id="KW-1185">Reference proteome</keyword>
<proteinExistence type="predicted"/>
<dbReference type="PROSITE" id="PS51371">
    <property type="entry name" value="CBS"/>
    <property type="match status" value="2"/>
</dbReference>
<accession>A0A5D0MIT3</accession>
<organism evidence="4 5">
    <name type="scientific">Candidatus Mcinerneyibacterium aminivorans</name>
    <dbReference type="NCBI Taxonomy" id="2703815"/>
    <lineage>
        <taxon>Bacteria</taxon>
        <taxon>Candidatus Macinerneyibacteriota</taxon>
        <taxon>Candidatus Mcinerneyibacteria</taxon>
        <taxon>Candidatus Mcinerneyibacteriales</taxon>
        <taxon>Candidatus Mcinerneyibacteriaceae</taxon>
        <taxon>Candidatus Mcinerneyibacterium</taxon>
    </lineage>
</organism>
<dbReference type="EMBL" id="VSIX01000054">
    <property type="protein sequence ID" value="TYB31148.1"/>
    <property type="molecule type" value="Genomic_DNA"/>
</dbReference>
<feature type="domain" description="CBS" evidence="3">
    <location>
        <begin position="19"/>
        <end position="74"/>
    </location>
</feature>
<dbReference type="SMART" id="SM00116">
    <property type="entry name" value="CBS"/>
    <property type="match status" value="2"/>
</dbReference>
<reference evidence="4" key="1">
    <citation type="submission" date="2019-08" db="EMBL/GenBank/DDBJ databases">
        <title>Genomic characterization of a novel candidate phylum (ARYD3) from a high temperature, high salinity tertiary oil reservoir in north central Oklahoma, USA.</title>
        <authorList>
            <person name="Youssef N.H."/>
            <person name="Yadav A."/>
            <person name="Elshahed M.S."/>
        </authorList>
    </citation>
    <scope>NUCLEOTIDE SEQUENCE [LARGE SCALE GENOMIC DNA]</scope>
    <source>
        <strain evidence="4">ARYD3</strain>
    </source>
</reference>
<sequence>MELQFPEFFKKELPIRAFVTKKIIGVKSDCTVQEAAQKMVEFSISSLVVIENNRVTGFFTEGDFKKKVIAEGKSPKIPVKDIMNRDLITIDINAEFKDALKEMIDKHIKHLLVKEKNEIVGVLTFTDFLDVQRQKIETFISRE</sequence>
<dbReference type="InterPro" id="IPR000644">
    <property type="entry name" value="CBS_dom"/>
</dbReference>
<evidence type="ECO:0000313" key="5">
    <source>
        <dbReference type="Proteomes" id="UP000324143"/>
    </source>
</evidence>
<dbReference type="Proteomes" id="UP000324143">
    <property type="component" value="Unassembled WGS sequence"/>
</dbReference>
<dbReference type="PANTHER" id="PTHR43080:SF2">
    <property type="entry name" value="CBS DOMAIN-CONTAINING PROTEIN"/>
    <property type="match status" value="1"/>
</dbReference>
<evidence type="ECO:0000313" key="4">
    <source>
        <dbReference type="EMBL" id="TYB31148.1"/>
    </source>
</evidence>